<protein>
    <submittedName>
        <fullName evidence="1">Uncharacterized protein</fullName>
    </submittedName>
</protein>
<accession>A0A5R8XXD4</accession>
<evidence type="ECO:0000313" key="1">
    <source>
        <dbReference type="EMBL" id="TLP35827.1"/>
    </source>
</evidence>
<dbReference type="AlphaFoldDB" id="A0A5R8XXD4"/>
<dbReference type="RefSeq" id="WP_138153673.1">
    <property type="nucleotide sequence ID" value="NZ_CBDDKQ010000004.1"/>
</dbReference>
<organism evidence="1 2">
    <name type="scientific">Arcobacter arenosus</name>
    <dbReference type="NCBI Taxonomy" id="2576037"/>
    <lineage>
        <taxon>Bacteria</taxon>
        <taxon>Pseudomonadati</taxon>
        <taxon>Campylobacterota</taxon>
        <taxon>Epsilonproteobacteria</taxon>
        <taxon>Campylobacterales</taxon>
        <taxon>Arcobacteraceae</taxon>
        <taxon>Arcobacter</taxon>
    </lineage>
</organism>
<gene>
    <name evidence="1" type="ORF">FDK22_14340</name>
</gene>
<name>A0A5R8XXD4_9BACT</name>
<proteinExistence type="predicted"/>
<dbReference type="Proteomes" id="UP000308901">
    <property type="component" value="Unassembled WGS sequence"/>
</dbReference>
<reference evidence="1 2" key="1">
    <citation type="submission" date="2019-05" db="EMBL/GenBank/DDBJ databases">
        <title>Arcobacter sp. nov., isolated from sea sediment.</title>
        <authorList>
            <person name="Kim W."/>
        </authorList>
    </citation>
    <scope>NUCLEOTIDE SEQUENCE [LARGE SCALE GENOMIC DNA]</scope>
    <source>
        <strain evidence="1 2">CAU 1517</strain>
    </source>
</reference>
<dbReference type="OrthoDB" id="5334833at2"/>
<comment type="caution">
    <text evidence="1">The sequence shown here is derived from an EMBL/GenBank/DDBJ whole genome shotgun (WGS) entry which is preliminary data.</text>
</comment>
<dbReference type="EMBL" id="VANU01000007">
    <property type="protein sequence ID" value="TLP35827.1"/>
    <property type="molecule type" value="Genomic_DNA"/>
</dbReference>
<keyword evidence="2" id="KW-1185">Reference proteome</keyword>
<evidence type="ECO:0000313" key="2">
    <source>
        <dbReference type="Proteomes" id="UP000308901"/>
    </source>
</evidence>
<sequence length="67" mass="7769">MQAEENHKDEWDVKLDVKLEELNQCQKSNNLSSCTPCNKFFECELRKKYVIAVYESMNKGSGGGFEF</sequence>